<dbReference type="AlphaFoldDB" id="A0A1G5D927"/>
<proteinExistence type="predicted"/>
<reference evidence="3" key="1">
    <citation type="submission" date="2016-10" db="EMBL/GenBank/DDBJ databases">
        <authorList>
            <person name="Varghese N."/>
        </authorList>
    </citation>
    <scope>NUCLEOTIDE SEQUENCE [LARGE SCALE GENOMIC DNA]</scope>
    <source>
        <strain evidence="3">HL 19</strain>
    </source>
</reference>
<dbReference type="RefSeq" id="WP_054965964.1">
    <property type="nucleotide sequence ID" value="NZ_FMUN01000003.1"/>
</dbReference>
<accession>A0A1G5D927</accession>
<evidence type="ECO:0000313" key="2">
    <source>
        <dbReference type="EMBL" id="SCY11047.1"/>
    </source>
</evidence>
<dbReference type="PANTHER" id="PTHR38773:SF1">
    <property type="entry name" value="PROTEIN SPRT"/>
    <property type="match status" value="1"/>
</dbReference>
<keyword evidence="2" id="KW-0378">Hydrolase</keyword>
<dbReference type="PANTHER" id="PTHR38773">
    <property type="entry name" value="PROTEIN SPRT"/>
    <property type="match status" value="1"/>
</dbReference>
<dbReference type="SMART" id="SM00731">
    <property type="entry name" value="SprT"/>
    <property type="match status" value="1"/>
</dbReference>
<evidence type="ECO:0000259" key="1">
    <source>
        <dbReference type="SMART" id="SM00731"/>
    </source>
</evidence>
<name>A0A1G5D927_9GAMM</name>
<feature type="domain" description="SprT-like" evidence="1">
    <location>
        <begin position="26"/>
        <end position="179"/>
    </location>
</feature>
<dbReference type="GO" id="GO:0008237">
    <property type="term" value="F:metallopeptidase activity"/>
    <property type="evidence" value="ECO:0007669"/>
    <property type="project" value="UniProtKB-KW"/>
</dbReference>
<keyword evidence="2" id="KW-0482">Metalloprotease</keyword>
<dbReference type="EMBL" id="FMUN01000003">
    <property type="protein sequence ID" value="SCY11047.1"/>
    <property type="molecule type" value="Genomic_DNA"/>
</dbReference>
<sequence length="255" mass="28584">MAQGARASGTTTDSLSDDALRQRVRTLVEERLTQAERHFGRRIPRPEIRFDLTGKTAGQAERGGAFVRFNTVLLRENPEDFLARTVPHEVAHVVVARVYGPATRPHGREWKAVMRDLYGADPSRCHQYDVTNAARRTQARYPLACGCMTHHVTARLVAQVVQNPGSRICRKCREPLAPADAATREVGKAYSKRRPARKKKAAGRQRRFAYACPGCGQDLWLSTTRHNRIQRDGTRYQSGCCRAPFGTEAFTGRQA</sequence>
<organism evidence="2 3">
    <name type="scientific">Thiohalorhabdus denitrificans</name>
    <dbReference type="NCBI Taxonomy" id="381306"/>
    <lineage>
        <taxon>Bacteria</taxon>
        <taxon>Pseudomonadati</taxon>
        <taxon>Pseudomonadota</taxon>
        <taxon>Gammaproteobacteria</taxon>
        <taxon>Thiohalorhabdales</taxon>
        <taxon>Thiohalorhabdaceae</taxon>
        <taxon>Thiohalorhabdus</taxon>
    </lineage>
</organism>
<evidence type="ECO:0000313" key="3">
    <source>
        <dbReference type="Proteomes" id="UP000183104"/>
    </source>
</evidence>
<dbReference type="Pfam" id="PF10263">
    <property type="entry name" value="SprT-like"/>
    <property type="match status" value="1"/>
</dbReference>
<dbReference type="InterPro" id="IPR006640">
    <property type="entry name" value="SprT-like_domain"/>
</dbReference>
<dbReference type="GO" id="GO:0006508">
    <property type="term" value="P:proteolysis"/>
    <property type="evidence" value="ECO:0007669"/>
    <property type="project" value="UniProtKB-KW"/>
</dbReference>
<dbReference type="GO" id="GO:0006950">
    <property type="term" value="P:response to stress"/>
    <property type="evidence" value="ECO:0007669"/>
    <property type="project" value="UniProtKB-ARBA"/>
</dbReference>
<dbReference type="Proteomes" id="UP000183104">
    <property type="component" value="Unassembled WGS sequence"/>
</dbReference>
<gene>
    <name evidence="2" type="ORF">SAMN05661077_1231</name>
</gene>
<keyword evidence="3" id="KW-1185">Reference proteome</keyword>
<keyword evidence="2" id="KW-0645">Protease</keyword>
<protein>
    <submittedName>
        <fullName evidence="2">Predicted Zn-dependent metalloprotease, SprT family</fullName>
    </submittedName>
</protein>